<dbReference type="Proteomes" id="UP000310016">
    <property type="component" value="Unassembled WGS sequence"/>
</dbReference>
<evidence type="ECO:0000256" key="1">
    <source>
        <dbReference type="ARBA" id="ARBA00022801"/>
    </source>
</evidence>
<evidence type="ECO:0000313" key="4">
    <source>
        <dbReference type="Proteomes" id="UP000310016"/>
    </source>
</evidence>
<evidence type="ECO:0000259" key="2">
    <source>
        <dbReference type="Pfam" id="PF00857"/>
    </source>
</evidence>
<sequence length="204" mass="21637">MQRALIVIDVQNEYETGGLKIEYPPFAQTLARVGEAMDAAHAAGIPVVVVQHSMAAGAPVFAAGSHGWQLHETVARHPHDHHVEKHQASALAGTDLGSWLRQRGIDTLTVVGYMTQNCDDSTVKQAAHEGFAVEFLSDASGALALANRAGHATAEEIHRVTMVVMQSNFAAVLTTGEWIATLASGAAPERDNILASHRRAHGAA</sequence>
<keyword evidence="1 3" id="KW-0378">Hydrolase</keyword>
<reference evidence="3 4" key="1">
    <citation type="submission" date="2019-04" db="EMBL/GenBank/DDBJ databases">
        <title>Chitiniphilus eburnea sp. nov., a novel chitinolytic bacterium isolated from aquaculture sludge.</title>
        <authorList>
            <person name="Sheng M."/>
        </authorList>
    </citation>
    <scope>NUCLEOTIDE SEQUENCE [LARGE SCALE GENOMIC DNA]</scope>
    <source>
        <strain evidence="3 4">HX-2-15</strain>
    </source>
</reference>
<dbReference type="InterPro" id="IPR000868">
    <property type="entry name" value="Isochorismatase-like_dom"/>
</dbReference>
<dbReference type="PANTHER" id="PTHR43540:SF6">
    <property type="entry name" value="ISOCHORISMATASE-LIKE DOMAIN-CONTAINING PROTEIN"/>
    <property type="match status" value="1"/>
</dbReference>
<dbReference type="SUPFAM" id="SSF52499">
    <property type="entry name" value="Isochorismatase-like hydrolases"/>
    <property type="match status" value="1"/>
</dbReference>
<protein>
    <submittedName>
        <fullName evidence="3">Cysteine hydrolase</fullName>
    </submittedName>
</protein>
<dbReference type="Gene3D" id="3.40.50.850">
    <property type="entry name" value="Isochorismatase-like"/>
    <property type="match status" value="1"/>
</dbReference>
<evidence type="ECO:0000313" key="3">
    <source>
        <dbReference type="EMBL" id="TJZ79101.1"/>
    </source>
</evidence>
<accession>A0A4U0QCE0</accession>
<organism evidence="3 4">
    <name type="scientific">Chitiniphilus eburneus</name>
    <dbReference type="NCBI Taxonomy" id="2571148"/>
    <lineage>
        <taxon>Bacteria</taxon>
        <taxon>Pseudomonadati</taxon>
        <taxon>Pseudomonadota</taxon>
        <taxon>Betaproteobacteria</taxon>
        <taxon>Neisseriales</taxon>
        <taxon>Chitinibacteraceae</taxon>
        <taxon>Chitiniphilus</taxon>
    </lineage>
</organism>
<comment type="caution">
    <text evidence="3">The sequence shown here is derived from an EMBL/GenBank/DDBJ whole genome shotgun (WGS) entry which is preliminary data.</text>
</comment>
<dbReference type="InterPro" id="IPR050272">
    <property type="entry name" value="Isochorismatase-like_hydrls"/>
</dbReference>
<dbReference type="InterPro" id="IPR036380">
    <property type="entry name" value="Isochorismatase-like_sf"/>
</dbReference>
<dbReference type="EMBL" id="SUMF01000001">
    <property type="protein sequence ID" value="TJZ79101.1"/>
    <property type="molecule type" value="Genomic_DNA"/>
</dbReference>
<dbReference type="GO" id="GO:0016787">
    <property type="term" value="F:hydrolase activity"/>
    <property type="evidence" value="ECO:0007669"/>
    <property type="project" value="UniProtKB-KW"/>
</dbReference>
<dbReference type="OrthoDB" id="5360912at2"/>
<dbReference type="RefSeq" id="WP_136771615.1">
    <property type="nucleotide sequence ID" value="NZ_SUMF01000001.1"/>
</dbReference>
<feature type="domain" description="Isochorismatase-like" evidence="2">
    <location>
        <begin position="4"/>
        <end position="175"/>
    </location>
</feature>
<dbReference type="Pfam" id="PF00857">
    <property type="entry name" value="Isochorismatase"/>
    <property type="match status" value="1"/>
</dbReference>
<dbReference type="PANTHER" id="PTHR43540">
    <property type="entry name" value="PEROXYUREIDOACRYLATE/UREIDOACRYLATE AMIDOHYDROLASE-RELATED"/>
    <property type="match status" value="1"/>
</dbReference>
<dbReference type="AlphaFoldDB" id="A0A4U0QCE0"/>
<gene>
    <name evidence="3" type="ORF">FAZ21_02100</name>
</gene>
<proteinExistence type="predicted"/>
<keyword evidence="4" id="KW-1185">Reference proteome</keyword>
<dbReference type="CDD" id="cd01014">
    <property type="entry name" value="nicotinamidase_related"/>
    <property type="match status" value="1"/>
</dbReference>
<name>A0A4U0QCE0_9NEIS</name>